<evidence type="ECO:0000313" key="2">
    <source>
        <dbReference type="Proteomes" id="UP000235145"/>
    </source>
</evidence>
<proteinExistence type="predicted"/>
<evidence type="ECO:0000313" key="1">
    <source>
        <dbReference type="EMBL" id="KAJ0186955.1"/>
    </source>
</evidence>
<accession>A0A9R1WQI6</accession>
<reference evidence="1 2" key="1">
    <citation type="journal article" date="2017" name="Nat. Commun.">
        <title>Genome assembly with in vitro proximity ligation data and whole-genome triplication in lettuce.</title>
        <authorList>
            <person name="Reyes-Chin-Wo S."/>
            <person name="Wang Z."/>
            <person name="Yang X."/>
            <person name="Kozik A."/>
            <person name="Arikit S."/>
            <person name="Song C."/>
            <person name="Xia L."/>
            <person name="Froenicke L."/>
            <person name="Lavelle D.O."/>
            <person name="Truco M.J."/>
            <person name="Xia R."/>
            <person name="Zhu S."/>
            <person name="Xu C."/>
            <person name="Xu H."/>
            <person name="Xu X."/>
            <person name="Cox K."/>
            <person name="Korf I."/>
            <person name="Meyers B.C."/>
            <person name="Michelmore R.W."/>
        </authorList>
    </citation>
    <scope>NUCLEOTIDE SEQUENCE [LARGE SCALE GENOMIC DNA]</scope>
    <source>
        <strain evidence="2">cv. Salinas</strain>
        <tissue evidence="1">Seedlings</tissue>
    </source>
</reference>
<sequence>MLQGDAIQILGQRTNQAYIESKLNVSNCYTISDYNCPELDRHQKVLENTFYIDVGLSSTISPLPDTVTIPTTWFRFVSKPQLIDLGENPPYFPDFIGVLSKIRDCTKQDGQSFILLILMDDSGNEIAINLWKECITVPTKFDRSLPIPLPTITVVAVTNLKPSF</sequence>
<dbReference type="AlphaFoldDB" id="A0A9R1WQI6"/>
<dbReference type="EMBL" id="NBSK02000009">
    <property type="protein sequence ID" value="KAJ0186955.1"/>
    <property type="molecule type" value="Genomic_DNA"/>
</dbReference>
<evidence type="ECO:0008006" key="3">
    <source>
        <dbReference type="Google" id="ProtNLM"/>
    </source>
</evidence>
<keyword evidence="2" id="KW-1185">Reference proteome</keyword>
<gene>
    <name evidence="1" type="ORF">LSAT_V11C900467740</name>
</gene>
<organism evidence="1 2">
    <name type="scientific">Lactuca sativa</name>
    <name type="common">Garden lettuce</name>
    <dbReference type="NCBI Taxonomy" id="4236"/>
    <lineage>
        <taxon>Eukaryota</taxon>
        <taxon>Viridiplantae</taxon>
        <taxon>Streptophyta</taxon>
        <taxon>Embryophyta</taxon>
        <taxon>Tracheophyta</taxon>
        <taxon>Spermatophyta</taxon>
        <taxon>Magnoliopsida</taxon>
        <taxon>eudicotyledons</taxon>
        <taxon>Gunneridae</taxon>
        <taxon>Pentapetalae</taxon>
        <taxon>asterids</taxon>
        <taxon>campanulids</taxon>
        <taxon>Asterales</taxon>
        <taxon>Asteraceae</taxon>
        <taxon>Cichorioideae</taxon>
        <taxon>Cichorieae</taxon>
        <taxon>Lactucinae</taxon>
        <taxon>Lactuca</taxon>
    </lineage>
</organism>
<comment type="caution">
    <text evidence="1">The sequence shown here is derived from an EMBL/GenBank/DDBJ whole genome shotgun (WGS) entry which is preliminary data.</text>
</comment>
<dbReference type="InterPro" id="IPR012340">
    <property type="entry name" value="NA-bd_OB-fold"/>
</dbReference>
<dbReference type="PANTHER" id="PTHR48463:SF1">
    <property type="entry name" value="DUF223 DOMAIN-CONTAINING PROTEIN"/>
    <property type="match status" value="1"/>
</dbReference>
<dbReference type="PANTHER" id="PTHR48463">
    <property type="entry name" value="DUF223 DOMAIN-CONTAINING PROTEIN"/>
    <property type="match status" value="1"/>
</dbReference>
<dbReference type="Proteomes" id="UP000235145">
    <property type="component" value="Unassembled WGS sequence"/>
</dbReference>
<protein>
    <recommendedName>
        <fullName evidence="3">OB domain-containing protein</fullName>
    </recommendedName>
</protein>
<name>A0A9R1WQI6_LACSA</name>
<dbReference type="Gene3D" id="2.40.50.140">
    <property type="entry name" value="Nucleic acid-binding proteins"/>
    <property type="match status" value="1"/>
</dbReference>